<dbReference type="GO" id="GO:0008360">
    <property type="term" value="P:regulation of cell shape"/>
    <property type="evidence" value="ECO:0007669"/>
    <property type="project" value="UniProtKB-KW"/>
</dbReference>
<feature type="domain" description="Peptidase S11 D-alanyl-D-alanine carboxypeptidase A N-terminal" evidence="10">
    <location>
        <begin position="58"/>
        <end position="278"/>
    </location>
</feature>
<accession>A0A2M7TWQ9</accession>
<dbReference type="InterPro" id="IPR012338">
    <property type="entry name" value="Beta-lactam/transpept-like"/>
</dbReference>
<evidence type="ECO:0000256" key="3">
    <source>
        <dbReference type="ARBA" id="ARBA00022801"/>
    </source>
</evidence>
<comment type="similarity">
    <text evidence="1 9">Belongs to the peptidase S11 family.</text>
</comment>
<dbReference type="PRINTS" id="PR00725">
    <property type="entry name" value="DADACBPTASE1"/>
</dbReference>
<evidence type="ECO:0000256" key="8">
    <source>
        <dbReference type="PIRSR" id="PIRSR618044-2"/>
    </source>
</evidence>
<evidence type="ECO:0000256" key="5">
    <source>
        <dbReference type="ARBA" id="ARBA00022984"/>
    </source>
</evidence>
<dbReference type="AlphaFoldDB" id="A0A2M7TWQ9"/>
<keyword evidence="5" id="KW-0573">Peptidoglycan synthesis</keyword>
<dbReference type="EMBL" id="PFOB01000063">
    <property type="protein sequence ID" value="PIZ62203.1"/>
    <property type="molecule type" value="Genomic_DNA"/>
</dbReference>
<keyword evidence="2" id="KW-0732">Signal</keyword>
<dbReference type="InterPro" id="IPR001967">
    <property type="entry name" value="Peptidase_S11_N"/>
</dbReference>
<sequence>MPFRFYFFFIITTFFFLFSPGQNPYFQTIAFNRELFFQKQATPSITIHPIPYVNSDVSPLVSAQGAYIVDLNSYTPVFKKNPDKHFFPASTTKIITALVAADVYQPDDVITVSNVSVEGQKMDLIEGEQITAENLLYGTLVHSGNDAAYALANFYGYDAFIELMNIKAQKLGMKNSYFTNPAGLDNYKQKSSPFDLALAGRALIENPFLRKMVGTKEIIISDTEYSIFHKLTNVNKLLGEIQGLGGLKTGYTENAGENLVSFYRHEDHDYLIVVMNSEDRFADTTMLVNWIKDQVKYLSIDV</sequence>
<evidence type="ECO:0000256" key="2">
    <source>
        <dbReference type="ARBA" id="ARBA00022729"/>
    </source>
</evidence>
<dbReference type="GO" id="GO:0009252">
    <property type="term" value="P:peptidoglycan biosynthetic process"/>
    <property type="evidence" value="ECO:0007669"/>
    <property type="project" value="UniProtKB-KW"/>
</dbReference>
<organism evidence="11 12">
    <name type="scientific">Candidatus Roizmanbacteria bacterium CG_4_10_14_0_2_um_filter_39_13</name>
    <dbReference type="NCBI Taxonomy" id="1974825"/>
    <lineage>
        <taxon>Bacteria</taxon>
        <taxon>Candidatus Roizmaniibacteriota</taxon>
    </lineage>
</organism>
<reference evidence="12" key="1">
    <citation type="submission" date="2017-09" db="EMBL/GenBank/DDBJ databases">
        <title>Depth-based differentiation of microbial function through sediment-hosted aquifers and enrichment of novel symbionts in the deep terrestrial subsurface.</title>
        <authorList>
            <person name="Probst A.J."/>
            <person name="Ladd B."/>
            <person name="Jarett J.K."/>
            <person name="Geller-Mcgrath D.E."/>
            <person name="Sieber C.M.K."/>
            <person name="Emerson J.B."/>
            <person name="Anantharaman K."/>
            <person name="Thomas B.C."/>
            <person name="Malmstrom R."/>
            <person name="Stieglmeier M."/>
            <person name="Klingl A."/>
            <person name="Woyke T."/>
            <person name="Ryan C.M."/>
            <person name="Banfield J.F."/>
        </authorList>
    </citation>
    <scope>NUCLEOTIDE SEQUENCE [LARGE SCALE GENOMIC DNA]</scope>
</reference>
<evidence type="ECO:0000313" key="12">
    <source>
        <dbReference type="Proteomes" id="UP000228503"/>
    </source>
</evidence>
<dbReference type="Proteomes" id="UP000228503">
    <property type="component" value="Unassembled WGS sequence"/>
</dbReference>
<evidence type="ECO:0000259" key="10">
    <source>
        <dbReference type="Pfam" id="PF00768"/>
    </source>
</evidence>
<evidence type="ECO:0000256" key="6">
    <source>
        <dbReference type="ARBA" id="ARBA00023316"/>
    </source>
</evidence>
<dbReference type="GO" id="GO:0009002">
    <property type="term" value="F:serine-type D-Ala-D-Ala carboxypeptidase activity"/>
    <property type="evidence" value="ECO:0007669"/>
    <property type="project" value="InterPro"/>
</dbReference>
<gene>
    <name evidence="11" type="ORF">COY16_04955</name>
</gene>
<feature type="binding site" evidence="8">
    <location>
        <position position="248"/>
    </location>
    <ligand>
        <name>substrate</name>
    </ligand>
</feature>
<comment type="caution">
    <text evidence="11">The sequence shown here is derived from an EMBL/GenBank/DDBJ whole genome shotgun (WGS) entry which is preliminary data.</text>
</comment>
<name>A0A2M7TWQ9_9BACT</name>
<keyword evidence="4" id="KW-0133">Cell shape</keyword>
<dbReference type="Pfam" id="PF00768">
    <property type="entry name" value="Peptidase_S11"/>
    <property type="match status" value="1"/>
</dbReference>
<evidence type="ECO:0000256" key="1">
    <source>
        <dbReference type="ARBA" id="ARBA00007164"/>
    </source>
</evidence>
<evidence type="ECO:0000256" key="4">
    <source>
        <dbReference type="ARBA" id="ARBA00022960"/>
    </source>
</evidence>
<feature type="active site" evidence="7">
    <location>
        <position position="143"/>
    </location>
</feature>
<dbReference type="PANTHER" id="PTHR21581:SF6">
    <property type="entry name" value="TRAFFICKING PROTEIN PARTICLE COMPLEX SUBUNIT 12"/>
    <property type="match status" value="1"/>
</dbReference>
<keyword evidence="3" id="KW-0378">Hydrolase</keyword>
<dbReference type="SUPFAM" id="SSF56601">
    <property type="entry name" value="beta-lactamase/transpeptidase-like"/>
    <property type="match status" value="1"/>
</dbReference>
<dbReference type="Gene3D" id="3.40.710.10">
    <property type="entry name" value="DD-peptidase/beta-lactamase superfamily"/>
    <property type="match status" value="1"/>
</dbReference>
<dbReference type="GO" id="GO:0071555">
    <property type="term" value="P:cell wall organization"/>
    <property type="evidence" value="ECO:0007669"/>
    <property type="project" value="UniProtKB-KW"/>
</dbReference>
<evidence type="ECO:0000256" key="9">
    <source>
        <dbReference type="RuleBase" id="RU004016"/>
    </source>
</evidence>
<proteinExistence type="inferred from homology"/>
<dbReference type="GO" id="GO:0006508">
    <property type="term" value="P:proteolysis"/>
    <property type="evidence" value="ECO:0007669"/>
    <property type="project" value="InterPro"/>
</dbReference>
<feature type="active site" description="Proton acceptor" evidence="7">
    <location>
        <position position="93"/>
    </location>
</feature>
<protein>
    <recommendedName>
        <fullName evidence="10">Peptidase S11 D-alanyl-D-alanine carboxypeptidase A N-terminal domain-containing protein</fullName>
    </recommendedName>
</protein>
<feature type="active site" description="Acyl-ester intermediate" evidence="7">
    <location>
        <position position="90"/>
    </location>
</feature>
<keyword evidence="6" id="KW-0961">Cell wall biogenesis/degradation</keyword>
<dbReference type="PANTHER" id="PTHR21581">
    <property type="entry name" value="D-ALANYL-D-ALANINE CARBOXYPEPTIDASE"/>
    <property type="match status" value="1"/>
</dbReference>
<evidence type="ECO:0000313" key="11">
    <source>
        <dbReference type="EMBL" id="PIZ62203.1"/>
    </source>
</evidence>
<dbReference type="InterPro" id="IPR018044">
    <property type="entry name" value="Peptidase_S11"/>
</dbReference>
<evidence type="ECO:0000256" key="7">
    <source>
        <dbReference type="PIRSR" id="PIRSR618044-1"/>
    </source>
</evidence>